<organism evidence="1 2">
    <name type="scientific">Novosphingobium olei</name>
    <dbReference type="NCBI Taxonomy" id="2728851"/>
    <lineage>
        <taxon>Bacteria</taxon>
        <taxon>Pseudomonadati</taxon>
        <taxon>Pseudomonadota</taxon>
        <taxon>Alphaproteobacteria</taxon>
        <taxon>Sphingomonadales</taxon>
        <taxon>Sphingomonadaceae</taxon>
        <taxon>Novosphingobium</taxon>
    </lineage>
</organism>
<dbReference type="RefSeq" id="WP_169494241.1">
    <property type="nucleotide sequence ID" value="NZ_JABBGM010000006.1"/>
</dbReference>
<evidence type="ECO:0000313" key="1">
    <source>
        <dbReference type="EMBL" id="NML94973.1"/>
    </source>
</evidence>
<accession>A0A7Y0GBA3</accession>
<dbReference type="AlphaFoldDB" id="A0A7Y0GBA3"/>
<sequence>MGSALVGWPSYPRRNMVAKRKVLKQSDGRYCESSAPTLDQLKGGEMSILRSLFSAKEVRDVAYAISSLNDGPLGNNLSFSEIAQAAIDALYSNAETVKRQVIVDGLPPLHVALNLIVNLCGRDLGSGHFHTYRGVLSGRGTARKALFHEAQRMMVERGFIQQDDADVGAERLREEIATAG</sequence>
<protein>
    <submittedName>
        <fullName evidence="1">Uncharacterized protein</fullName>
    </submittedName>
</protein>
<proteinExistence type="predicted"/>
<reference evidence="1 2" key="1">
    <citation type="submission" date="2020-04" db="EMBL/GenBank/DDBJ databases">
        <title>Novosphingobium sp. TW-4 isolated from soil.</title>
        <authorList>
            <person name="Dahal R.H."/>
            <person name="Chaudhary D.K."/>
        </authorList>
    </citation>
    <scope>NUCLEOTIDE SEQUENCE [LARGE SCALE GENOMIC DNA]</scope>
    <source>
        <strain evidence="1 2">TW-4</strain>
    </source>
</reference>
<evidence type="ECO:0000313" key="2">
    <source>
        <dbReference type="Proteomes" id="UP000583556"/>
    </source>
</evidence>
<name>A0A7Y0GBA3_9SPHN</name>
<comment type="caution">
    <text evidence="1">The sequence shown here is derived from an EMBL/GenBank/DDBJ whole genome shotgun (WGS) entry which is preliminary data.</text>
</comment>
<keyword evidence="2" id="KW-1185">Reference proteome</keyword>
<gene>
    <name evidence="1" type="ORF">HHL27_14965</name>
</gene>
<dbReference type="Proteomes" id="UP000583556">
    <property type="component" value="Unassembled WGS sequence"/>
</dbReference>
<dbReference type="EMBL" id="JABBGM010000006">
    <property type="protein sequence ID" value="NML94973.1"/>
    <property type="molecule type" value="Genomic_DNA"/>
</dbReference>